<protein>
    <submittedName>
        <fullName evidence="2">Uncharacterized protein</fullName>
    </submittedName>
</protein>
<name>A0A1M5J757_9BRAD</name>
<feature type="region of interest" description="Disordered" evidence="1">
    <location>
        <begin position="1"/>
        <end position="25"/>
    </location>
</feature>
<dbReference type="AlphaFoldDB" id="A0A1M5J757"/>
<reference evidence="2 3" key="1">
    <citation type="submission" date="2016-11" db="EMBL/GenBank/DDBJ databases">
        <authorList>
            <person name="Jaros S."/>
            <person name="Januszkiewicz K."/>
            <person name="Wedrychowicz H."/>
        </authorList>
    </citation>
    <scope>NUCLEOTIDE SEQUENCE [LARGE SCALE GENOMIC DNA]</scope>
    <source>
        <strain evidence="2 3">GAS242</strain>
    </source>
</reference>
<accession>A0A1M5J757</accession>
<dbReference type="RefSeq" id="WP_079565871.1">
    <property type="nucleotide sequence ID" value="NZ_LT670818.1"/>
</dbReference>
<dbReference type="OrthoDB" id="8232094at2"/>
<evidence type="ECO:0000313" key="2">
    <source>
        <dbReference type="EMBL" id="SHG36417.1"/>
    </source>
</evidence>
<dbReference type="Proteomes" id="UP000190675">
    <property type="component" value="Chromosome I"/>
</dbReference>
<proteinExistence type="predicted"/>
<sequence length="255" mass="27530">MTYFDTQQQNPAHNPQFGPQQWGGFSSQTAQPYGAWANAPWMQAIGGYGHGGYGQAAYGQQYGQYGGQPSIGAFGYNAGWGAQPQGWGQQQQPQWGGQQQRQLSQQDVTEVVRQLAPALPQILAQAQSPHAAMGYAAYGQAPRQLSQQDVNEVVRQLLPIVPQIIGMLQGQPQLQYAAMQGGLGLGQFGQGNPGQSFGAPYGMPQFQSAFGAPGAWGQQQRQLTQQDVADVTRQLIGVIPQVIGNLQAFNQQRMI</sequence>
<organism evidence="2 3">
    <name type="scientific">Bradyrhizobium erythrophlei</name>
    <dbReference type="NCBI Taxonomy" id="1437360"/>
    <lineage>
        <taxon>Bacteria</taxon>
        <taxon>Pseudomonadati</taxon>
        <taxon>Pseudomonadota</taxon>
        <taxon>Alphaproteobacteria</taxon>
        <taxon>Hyphomicrobiales</taxon>
        <taxon>Nitrobacteraceae</taxon>
        <taxon>Bradyrhizobium</taxon>
    </lineage>
</organism>
<gene>
    <name evidence="2" type="ORF">SAMN05444169_2047</name>
</gene>
<dbReference type="EMBL" id="LT670818">
    <property type="protein sequence ID" value="SHG36417.1"/>
    <property type="molecule type" value="Genomic_DNA"/>
</dbReference>
<evidence type="ECO:0000313" key="3">
    <source>
        <dbReference type="Proteomes" id="UP000190675"/>
    </source>
</evidence>
<evidence type="ECO:0000256" key="1">
    <source>
        <dbReference type="SAM" id="MobiDB-lite"/>
    </source>
</evidence>